<keyword evidence="7" id="KW-0297">G-protein coupled receptor</keyword>
<sequence length="106" mass="11966">IYIVILNENLLIIVLVTTIDHLKFPMFFFIKHLAIADVIFPTIIVPLMLDVILKDKRGVSVAGCINQLHLCGVSGFSQCFLLAAMSYDRYVAILKPLRYSLIMNPN</sequence>
<evidence type="ECO:0000256" key="10">
    <source>
        <dbReference type="SAM" id="Phobius"/>
    </source>
</evidence>
<keyword evidence="5" id="KW-0552">Olfaction</keyword>
<evidence type="ECO:0000256" key="7">
    <source>
        <dbReference type="ARBA" id="ARBA00023040"/>
    </source>
</evidence>
<evidence type="ECO:0000256" key="5">
    <source>
        <dbReference type="ARBA" id="ARBA00022725"/>
    </source>
</evidence>
<accession>A0AAD1RIR6</accession>
<keyword evidence="7" id="KW-0807">Transducer</keyword>
<dbReference type="GO" id="GO:0005886">
    <property type="term" value="C:plasma membrane"/>
    <property type="evidence" value="ECO:0007669"/>
    <property type="project" value="UniProtKB-SubCell"/>
</dbReference>
<dbReference type="EMBL" id="OW240914">
    <property type="protein sequence ID" value="CAH2272546.1"/>
    <property type="molecule type" value="Genomic_DNA"/>
</dbReference>
<dbReference type="Proteomes" id="UP001295444">
    <property type="component" value="Chromosome 03"/>
</dbReference>
<evidence type="ECO:0000313" key="12">
    <source>
        <dbReference type="EMBL" id="CAH2272546.1"/>
    </source>
</evidence>
<reference evidence="12" key="1">
    <citation type="submission" date="2022-03" db="EMBL/GenBank/DDBJ databases">
        <authorList>
            <person name="Alioto T."/>
            <person name="Alioto T."/>
            <person name="Gomez Garrido J."/>
        </authorList>
    </citation>
    <scope>NUCLEOTIDE SEQUENCE</scope>
</reference>
<keyword evidence="2" id="KW-1003">Cell membrane</keyword>
<dbReference type="SUPFAM" id="SSF81321">
    <property type="entry name" value="Family A G protein-coupled receptor-like"/>
    <property type="match status" value="1"/>
</dbReference>
<keyword evidence="13" id="KW-1185">Reference proteome</keyword>
<evidence type="ECO:0000313" key="13">
    <source>
        <dbReference type="Proteomes" id="UP001295444"/>
    </source>
</evidence>
<dbReference type="GO" id="GO:0004930">
    <property type="term" value="F:G protein-coupled receptor activity"/>
    <property type="evidence" value="ECO:0007669"/>
    <property type="project" value="UniProtKB-KW"/>
</dbReference>
<dbReference type="InterPro" id="IPR000276">
    <property type="entry name" value="GPCR_Rhodpsn"/>
</dbReference>
<evidence type="ECO:0000256" key="9">
    <source>
        <dbReference type="ARBA" id="ARBA00023170"/>
    </source>
</evidence>
<keyword evidence="4 10" id="KW-0812">Transmembrane</keyword>
<evidence type="ECO:0000256" key="8">
    <source>
        <dbReference type="ARBA" id="ARBA00023136"/>
    </source>
</evidence>
<gene>
    <name evidence="12" type="ORF">PECUL_23A024878</name>
</gene>
<dbReference type="PRINTS" id="PR00237">
    <property type="entry name" value="GPCRRHODOPSN"/>
</dbReference>
<evidence type="ECO:0000256" key="4">
    <source>
        <dbReference type="ARBA" id="ARBA00022692"/>
    </source>
</evidence>
<feature type="non-terminal residue" evidence="12">
    <location>
        <position position="1"/>
    </location>
</feature>
<feature type="non-terminal residue" evidence="12">
    <location>
        <position position="106"/>
    </location>
</feature>
<protein>
    <submittedName>
        <fullName evidence="12">Olfactory receptor 10A7-like</fullName>
    </submittedName>
</protein>
<keyword evidence="8 10" id="KW-0472">Membrane</keyword>
<name>A0AAD1RIR6_PELCU</name>
<evidence type="ECO:0000256" key="6">
    <source>
        <dbReference type="ARBA" id="ARBA00022989"/>
    </source>
</evidence>
<feature type="domain" description="G-protein coupled receptors family 1 profile" evidence="11">
    <location>
        <begin position="8"/>
        <end position="106"/>
    </location>
</feature>
<keyword evidence="6 10" id="KW-1133">Transmembrane helix</keyword>
<dbReference type="InterPro" id="IPR050939">
    <property type="entry name" value="Olfactory_GPCR1"/>
</dbReference>
<feature type="transmembrane region" description="Helical" evidence="10">
    <location>
        <begin position="26"/>
        <end position="49"/>
    </location>
</feature>
<proteinExistence type="predicted"/>
<evidence type="ECO:0000256" key="2">
    <source>
        <dbReference type="ARBA" id="ARBA00022475"/>
    </source>
</evidence>
<dbReference type="AlphaFoldDB" id="A0AAD1RIR6"/>
<organism evidence="12 13">
    <name type="scientific">Pelobates cultripes</name>
    <name type="common">Western spadefoot toad</name>
    <dbReference type="NCBI Taxonomy" id="61616"/>
    <lineage>
        <taxon>Eukaryota</taxon>
        <taxon>Metazoa</taxon>
        <taxon>Chordata</taxon>
        <taxon>Craniata</taxon>
        <taxon>Vertebrata</taxon>
        <taxon>Euteleostomi</taxon>
        <taxon>Amphibia</taxon>
        <taxon>Batrachia</taxon>
        <taxon>Anura</taxon>
        <taxon>Pelobatoidea</taxon>
        <taxon>Pelobatidae</taxon>
        <taxon>Pelobates</taxon>
    </lineage>
</organism>
<dbReference type="Gene3D" id="1.20.1070.10">
    <property type="entry name" value="Rhodopsin 7-helix transmembrane proteins"/>
    <property type="match status" value="1"/>
</dbReference>
<dbReference type="PANTHER" id="PTHR24242">
    <property type="entry name" value="G-PROTEIN COUPLED RECEPTOR"/>
    <property type="match status" value="1"/>
</dbReference>
<comment type="subcellular location">
    <subcellularLocation>
        <location evidence="1">Cell membrane</location>
        <topology evidence="1">Multi-pass membrane protein</topology>
    </subcellularLocation>
</comment>
<dbReference type="InterPro" id="IPR017452">
    <property type="entry name" value="GPCR_Rhodpsn_7TM"/>
</dbReference>
<evidence type="ECO:0000259" key="11">
    <source>
        <dbReference type="PROSITE" id="PS50262"/>
    </source>
</evidence>
<dbReference type="PROSITE" id="PS50262">
    <property type="entry name" value="G_PROTEIN_RECEP_F1_2"/>
    <property type="match status" value="1"/>
</dbReference>
<evidence type="ECO:0000256" key="3">
    <source>
        <dbReference type="ARBA" id="ARBA00022606"/>
    </source>
</evidence>
<evidence type="ECO:0000256" key="1">
    <source>
        <dbReference type="ARBA" id="ARBA00004651"/>
    </source>
</evidence>
<dbReference type="Pfam" id="PF00001">
    <property type="entry name" value="7tm_1"/>
    <property type="match status" value="1"/>
</dbReference>
<dbReference type="PANTHER" id="PTHR24242:SF412">
    <property type="entry name" value="OLFACTORY RECEPTOR 10A7-LIKE"/>
    <property type="match status" value="1"/>
</dbReference>
<keyword evidence="3" id="KW-0716">Sensory transduction</keyword>
<dbReference type="GO" id="GO:0007608">
    <property type="term" value="P:sensory perception of smell"/>
    <property type="evidence" value="ECO:0007669"/>
    <property type="project" value="UniProtKB-KW"/>
</dbReference>
<keyword evidence="9 12" id="KW-0675">Receptor</keyword>